<evidence type="ECO:0000256" key="8">
    <source>
        <dbReference type="ARBA" id="ARBA00047899"/>
    </source>
</evidence>
<feature type="chain" id="PRO_5045402645" description="non-specific serine/threonine protein kinase" evidence="11">
    <location>
        <begin position="20"/>
        <end position="447"/>
    </location>
</feature>
<dbReference type="EC" id="2.7.11.1" evidence="2"/>
<feature type="compositionally biased region" description="Low complexity" evidence="10">
    <location>
        <begin position="346"/>
        <end position="359"/>
    </location>
</feature>
<evidence type="ECO:0000259" key="12">
    <source>
        <dbReference type="PROSITE" id="PS50011"/>
    </source>
</evidence>
<evidence type="ECO:0000313" key="13">
    <source>
        <dbReference type="EMBL" id="KAH6593186.1"/>
    </source>
</evidence>
<dbReference type="InterPro" id="IPR051138">
    <property type="entry name" value="PIM_Ser/Thr_kinase"/>
</dbReference>
<keyword evidence="5" id="KW-0547">Nucleotide-binding</keyword>
<dbReference type="EMBL" id="JAFCIX010000357">
    <property type="protein sequence ID" value="KAH6593186.1"/>
    <property type="molecule type" value="Genomic_DNA"/>
</dbReference>
<feature type="region of interest" description="Disordered" evidence="10">
    <location>
        <begin position="88"/>
        <end position="111"/>
    </location>
</feature>
<comment type="subcellular location">
    <subcellularLocation>
        <location evidence="1">Host cell</location>
    </subcellularLocation>
</comment>
<accession>A0ABQ8F6M6</accession>
<feature type="region of interest" description="Disordered" evidence="10">
    <location>
        <begin position="342"/>
        <end position="362"/>
    </location>
</feature>
<keyword evidence="4" id="KW-0808">Transferase</keyword>
<evidence type="ECO:0000313" key="14">
    <source>
        <dbReference type="Proteomes" id="UP001648503"/>
    </source>
</evidence>
<sequence>MISLYGLFILLLTAEAIHAQGNKDNGDDANQPSGYKQDTDLPLRVYPLRLTEALQESNTPDQSGASASVDRQPEEKCKGLRWLRKLSKSCPQQQSQPEPQSSTSYDHPQLNEMPLPAYVRKSEAESYNKIQNAEQYNAFTKIEAKYFKSEYSSKKKLGQGDFGVVRLATRKYDGLKVAYKSIPKSKVYEYALESIPPPRCHLPNTLGHSEEPSVAQCMSSRPPNLLIPYEFALQIYLSRPGYENPYVPMTLDYIILKDKYILVMEYCDRKWTTLSSYVKKKKRLDISETRDIVREVINGMMSLKQHGIVHEDLHAKNVMYNPETRQVKLIDFGQSVILSGWEDGKSSPSRSSNPPSTNSEYKAGADELHSSWTLGELLYTLITGRDLYIDYSDYEKMLRKALFPESDPYKSELKENAVRLIDALDSVDPEQMPSIEAILDDPFFSMK</sequence>
<name>A0ABQ8F6M6_9FUNG</name>
<dbReference type="PANTHER" id="PTHR22984:SF25">
    <property type="entry name" value="PROTEIN KINASE DOMAIN-CONTAINING PROTEIN"/>
    <property type="match status" value="1"/>
</dbReference>
<dbReference type="Gene3D" id="1.10.510.10">
    <property type="entry name" value="Transferase(Phosphotransferase) domain 1"/>
    <property type="match status" value="1"/>
</dbReference>
<evidence type="ECO:0000256" key="4">
    <source>
        <dbReference type="ARBA" id="ARBA00022679"/>
    </source>
</evidence>
<feature type="region of interest" description="Disordered" evidence="10">
    <location>
        <begin position="22"/>
        <end position="74"/>
    </location>
</feature>
<evidence type="ECO:0000256" key="10">
    <source>
        <dbReference type="SAM" id="MobiDB-lite"/>
    </source>
</evidence>
<feature type="signal peptide" evidence="11">
    <location>
        <begin position="1"/>
        <end position="19"/>
    </location>
</feature>
<keyword evidence="14" id="KW-1185">Reference proteome</keyword>
<keyword evidence="11" id="KW-0732">Signal</keyword>
<dbReference type="Pfam" id="PF00069">
    <property type="entry name" value="Pkinase"/>
    <property type="match status" value="1"/>
</dbReference>
<dbReference type="Gene3D" id="3.30.200.20">
    <property type="entry name" value="Phosphorylase Kinase, domain 1"/>
    <property type="match status" value="1"/>
</dbReference>
<dbReference type="PROSITE" id="PS50011">
    <property type="entry name" value="PROTEIN_KINASE_DOM"/>
    <property type="match status" value="1"/>
</dbReference>
<comment type="catalytic activity">
    <reaction evidence="9">
        <text>L-seryl-[protein] + ATP = O-phospho-L-seryl-[protein] + ADP + H(+)</text>
        <dbReference type="Rhea" id="RHEA:17989"/>
        <dbReference type="Rhea" id="RHEA-COMP:9863"/>
        <dbReference type="Rhea" id="RHEA-COMP:11604"/>
        <dbReference type="ChEBI" id="CHEBI:15378"/>
        <dbReference type="ChEBI" id="CHEBI:29999"/>
        <dbReference type="ChEBI" id="CHEBI:30616"/>
        <dbReference type="ChEBI" id="CHEBI:83421"/>
        <dbReference type="ChEBI" id="CHEBI:456216"/>
        <dbReference type="EC" id="2.7.11.1"/>
    </reaction>
</comment>
<feature type="domain" description="Protein kinase" evidence="12">
    <location>
        <begin position="151"/>
        <end position="444"/>
    </location>
</feature>
<feature type="compositionally biased region" description="Polar residues" evidence="10">
    <location>
        <begin position="54"/>
        <end position="66"/>
    </location>
</feature>
<keyword evidence="7" id="KW-0067">ATP-binding</keyword>
<evidence type="ECO:0000256" key="11">
    <source>
        <dbReference type="SAM" id="SignalP"/>
    </source>
</evidence>
<dbReference type="Proteomes" id="UP001648503">
    <property type="component" value="Unassembled WGS sequence"/>
</dbReference>
<dbReference type="InterPro" id="IPR000719">
    <property type="entry name" value="Prot_kinase_dom"/>
</dbReference>
<keyword evidence="6" id="KW-0418">Kinase</keyword>
<dbReference type="SUPFAM" id="SSF56112">
    <property type="entry name" value="Protein kinase-like (PK-like)"/>
    <property type="match status" value="1"/>
</dbReference>
<organism evidence="13 14">
    <name type="scientific">Batrachochytrium salamandrivorans</name>
    <dbReference type="NCBI Taxonomy" id="1357716"/>
    <lineage>
        <taxon>Eukaryota</taxon>
        <taxon>Fungi</taxon>
        <taxon>Fungi incertae sedis</taxon>
        <taxon>Chytridiomycota</taxon>
        <taxon>Chytridiomycota incertae sedis</taxon>
        <taxon>Chytridiomycetes</taxon>
        <taxon>Rhizophydiales</taxon>
        <taxon>Rhizophydiales incertae sedis</taxon>
        <taxon>Batrachochytrium</taxon>
    </lineage>
</organism>
<proteinExistence type="predicted"/>
<keyword evidence="3" id="KW-0723">Serine/threonine-protein kinase</keyword>
<gene>
    <name evidence="13" type="ORF">BASA50_007394</name>
</gene>
<dbReference type="InterPro" id="IPR011009">
    <property type="entry name" value="Kinase-like_dom_sf"/>
</dbReference>
<protein>
    <recommendedName>
        <fullName evidence="2">non-specific serine/threonine protein kinase</fullName>
        <ecNumber evidence="2">2.7.11.1</ecNumber>
    </recommendedName>
</protein>
<comment type="caution">
    <text evidence="13">The sequence shown here is derived from an EMBL/GenBank/DDBJ whole genome shotgun (WGS) entry which is preliminary data.</text>
</comment>
<evidence type="ECO:0000256" key="9">
    <source>
        <dbReference type="ARBA" id="ARBA00048679"/>
    </source>
</evidence>
<dbReference type="PANTHER" id="PTHR22984">
    <property type="entry name" value="SERINE/THREONINE-PROTEIN KINASE PIM"/>
    <property type="match status" value="1"/>
</dbReference>
<evidence type="ECO:0000256" key="3">
    <source>
        <dbReference type="ARBA" id="ARBA00022527"/>
    </source>
</evidence>
<evidence type="ECO:0000256" key="5">
    <source>
        <dbReference type="ARBA" id="ARBA00022741"/>
    </source>
</evidence>
<evidence type="ECO:0000256" key="7">
    <source>
        <dbReference type="ARBA" id="ARBA00022840"/>
    </source>
</evidence>
<evidence type="ECO:0000256" key="1">
    <source>
        <dbReference type="ARBA" id="ARBA00004340"/>
    </source>
</evidence>
<evidence type="ECO:0000256" key="6">
    <source>
        <dbReference type="ARBA" id="ARBA00022777"/>
    </source>
</evidence>
<comment type="catalytic activity">
    <reaction evidence="8">
        <text>L-threonyl-[protein] + ATP = O-phospho-L-threonyl-[protein] + ADP + H(+)</text>
        <dbReference type="Rhea" id="RHEA:46608"/>
        <dbReference type="Rhea" id="RHEA-COMP:11060"/>
        <dbReference type="Rhea" id="RHEA-COMP:11605"/>
        <dbReference type="ChEBI" id="CHEBI:15378"/>
        <dbReference type="ChEBI" id="CHEBI:30013"/>
        <dbReference type="ChEBI" id="CHEBI:30616"/>
        <dbReference type="ChEBI" id="CHEBI:61977"/>
        <dbReference type="ChEBI" id="CHEBI:456216"/>
        <dbReference type="EC" id="2.7.11.1"/>
    </reaction>
</comment>
<evidence type="ECO:0000256" key="2">
    <source>
        <dbReference type="ARBA" id="ARBA00012513"/>
    </source>
</evidence>
<reference evidence="13 14" key="1">
    <citation type="submission" date="2021-02" db="EMBL/GenBank/DDBJ databases">
        <title>Variation within the Batrachochytrium salamandrivorans European outbreak.</title>
        <authorList>
            <person name="Kelly M."/>
            <person name="Pasmans F."/>
            <person name="Shea T.P."/>
            <person name="Munoz J.F."/>
            <person name="Carranza S."/>
            <person name="Cuomo C.A."/>
            <person name="Martel A."/>
        </authorList>
    </citation>
    <scope>NUCLEOTIDE SEQUENCE [LARGE SCALE GENOMIC DNA]</scope>
    <source>
        <strain evidence="13 14">AMFP18/2</strain>
    </source>
</reference>
<feature type="compositionally biased region" description="Low complexity" evidence="10">
    <location>
        <begin position="88"/>
        <end position="104"/>
    </location>
</feature>